<feature type="compositionally biased region" description="Low complexity" evidence="3">
    <location>
        <begin position="919"/>
        <end position="929"/>
    </location>
</feature>
<feature type="compositionally biased region" description="Polar residues" evidence="3">
    <location>
        <begin position="1108"/>
        <end position="1126"/>
    </location>
</feature>
<feature type="compositionally biased region" description="Basic and acidic residues" evidence="3">
    <location>
        <begin position="691"/>
        <end position="700"/>
    </location>
</feature>
<dbReference type="STRING" id="623744.A0A553R745"/>
<feature type="domain" description="Beta/gamma crystallin 'Greek key'" evidence="4">
    <location>
        <begin position="1867"/>
        <end position="1924"/>
    </location>
</feature>
<accession>A0A553R745</accession>
<feature type="region of interest" description="Disordered" evidence="3">
    <location>
        <begin position="738"/>
        <end position="961"/>
    </location>
</feature>
<feature type="compositionally biased region" description="Polar residues" evidence="3">
    <location>
        <begin position="940"/>
        <end position="961"/>
    </location>
</feature>
<feature type="region of interest" description="Disordered" evidence="3">
    <location>
        <begin position="1524"/>
        <end position="1548"/>
    </location>
</feature>
<dbReference type="EMBL" id="SRMA01025197">
    <property type="protein sequence ID" value="TRY98007.1"/>
    <property type="molecule type" value="Genomic_DNA"/>
</dbReference>
<dbReference type="PROSITE" id="PS50915">
    <property type="entry name" value="CRYSTALLIN_BETA_GAMMA"/>
    <property type="match status" value="9"/>
</dbReference>
<feature type="compositionally biased region" description="Basic and acidic residues" evidence="3">
    <location>
        <begin position="16"/>
        <end position="29"/>
    </location>
</feature>
<feature type="compositionally biased region" description="Basic and acidic residues" evidence="3">
    <location>
        <begin position="795"/>
        <end position="807"/>
    </location>
</feature>
<feature type="compositionally biased region" description="Basic and acidic residues" evidence="3">
    <location>
        <begin position="758"/>
        <end position="773"/>
    </location>
</feature>
<feature type="compositionally biased region" description="Basic and acidic residues" evidence="3">
    <location>
        <begin position="1202"/>
        <end position="1211"/>
    </location>
</feature>
<feature type="compositionally biased region" description="Basic and acidic residues" evidence="3">
    <location>
        <begin position="1041"/>
        <end position="1064"/>
    </location>
</feature>
<dbReference type="SMART" id="SM00247">
    <property type="entry name" value="XTALbg"/>
    <property type="match status" value="6"/>
</dbReference>
<feature type="compositionally biased region" description="Basic and acidic residues" evidence="3">
    <location>
        <begin position="1464"/>
        <end position="1479"/>
    </location>
</feature>
<dbReference type="OrthoDB" id="9895617at2759"/>
<dbReference type="InterPro" id="IPR050252">
    <property type="entry name" value="Beta/Gamma-Crystallin"/>
</dbReference>
<feature type="domain" description="Beta/gamma crystallin 'Greek key'" evidence="4">
    <location>
        <begin position="1668"/>
        <end position="1707"/>
    </location>
</feature>
<feature type="region of interest" description="Disordered" evidence="3">
    <location>
        <begin position="1607"/>
        <end position="1663"/>
    </location>
</feature>
<feature type="region of interest" description="Disordered" evidence="3">
    <location>
        <begin position="1041"/>
        <end position="1153"/>
    </location>
</feature>
<evidence type="ECO:0000256" key="1">
    <source>
        <dbReference type="ARBA" id="ARBA00009646"/>
    </source>
</evidence>
<evidence type="ECO:0000256" key="2">
    <source>
        <dbReference type="ARBA" id="ARBA00022737"/>
    </source>
</evidence>
<feature type="compositionally biased region" description="Polar residues" evidence="3">
    <location>
        <begin position="111"/>
        <end position="122"/>
    </location>
</feature>
<feature type="region of interest" description="Disordered" evidence="3">
    <location>
        <begin position="1323"/>
        <end position="1361"/>
    </location>
</feature>
<feature type="compositionally biased region" description="Low complexity" evidence="3">
    <location>
        <begin position="808"/>
        <end position="823"/>
    </location>
</feature>
<proteinExistence type="inferred from homology"/>
<feature type="region of interest" description="Disordered" evidence="3">
    <location>
        <begin position="644"/>
        <end position="724"/>
    </location>
</feature>
<evidence type="ECO:0000256" key="3">
    <source>
        <dbReference type="SAM" id="MobiDB-lite"/>
    </source>
</evidence>
<feature type="region of interest" description="Disordered" evidence="3">
    <location>
        <begin position="1195"/>
        <end position="1228"/>
    </location>
</feature>
<feature type="compositionally biased region" description="Basic and acidic residues" evidence="3">
    <location>
        <begin position="1083"/>
        <end position="1097"/>
    </location>
</feature>
<evidence type="ECO:0000259" key="4">
    <source>
        <dbReference type="PROSITE" id="PS50915"/>
    </source>
</evidence>
<sequence length="2289" mass="252808">MSISKSKFKKLFSKSKTLDRQSKDDDRTEGQWATSPEEETPSVRGTSMTLPPNPRDEPFSPDYLLTSPTEKKKKRFPSWKSKKKNKENDFVHSYGDLDSVFNHRSFDEVSIQTEDSVMTETCPSPAHSCSGSTLSLSSPQDQYSPSRKHRKSPVVCAGERGRQQQNTAETAAGDSWRLLSSDEKSGVLNRIGSFFNRKKKSRTTSDDRDENLSPDANNPNKSLGSQELKRTQQREIEDCVFGLENRSPSVCSVASVVAEGGDLPFADSGSSGTGSVKEVKVINVSKVKTSSDKKTEFLVGEVRKKLKVFVEETTDTTVKKCSDIPLHTPDTPRSSGDTECKKTVLKPTITSGGNYTALVGVTLGSQPRNSSSSGDQSDFDSMGRKNNRRTSRKLSSQESNNGLSSPTNTNCLQGEERSVKSLPSPGQVHKAVWAETHLPEVASESSITDSVFSIEANSTAAPRGSLALSRAVEPTNTLHEDSKNTSEPLDKTQGKPNAEGSEEKRRSLNVSKSETVFAKRVFLDSLSSLDGEEQPETEIQNESHLDLIQNAQQVKVKILSTSKSVTIKEFSQQKPESQEDVFIQGNQIQSDLENTFKFSTENTDAEKELDFAEMPLNKATLNSVMSTHQKTSLASKVSERDASGSIGASKVKSPPPQVVPKTKAVMSRIKSLSEASKTEVVPVRRIMQKQTDQKEIKSPTEMDQSGVETKTKIPKKPTVEFQTKPKKVLDVVKVYSVSSEAEKEVSTKRQNGAGAISTEKKMSPTKRLAEKDVLISSKTTESTKERVIPSKPKRERSIKSALSDDKSTSSSSSLESNKDSQNSNPKVVVDRSPATKMSFPSPKSKVKSDENCIKSKLSSTSMDQSLQNVKKEKPLDENQLSGPKSPRKLVADVSPTGSKLPRIAPKSHQKQPSEREGSNGESESQESASIPLTQPERNESSLGNESENGQSYPSESTTVNVASRVSPELKFKSLVVEVGHAESETPVSELAASETSDDKSGASKSKVKPDVTTLDGNNLHFIIQQTTSETQVDIGHNKHTDMAKMTKPSVEHSETRGEKSKADVEVNVAVAESSILQQNKSESQVEKAPDKDSDVQEKFPGAEGENRVLSNAEQMSSTPKNTNKATVTKREKLSSKETITETRNSQPIKHCSESTELQWKVTSGVVANTMSLKAHSNVSMEKSFSKQQIVLNNFASSPATEQRTETKDHGMKTPLNSDLKQEETATQSRETLRRQEEIGKLNKEMQTIKSDTECVKLNELSKIEHNAPTALILTSTPEPNHVGEQIFKNRELSATIPHKPTGTSVSEIQMENKVPGTKAIDLRKTDETANSKSLQFTSQSLPLDHKNNPQKSKGPSSWLDVDKSFEKKKSERRLDCSASDDSQLDTSDSFDDFIRNIKENCSSFSLPPRKHGQSKMPSPPFAMPAIKEDHFEKILDPEQFQFGIKKTAGPKDPSPAMVIKKKNDEVKTSQPAKRAEDSLVYKSLYSRREQDKAKNGKVEKNDEVQECSGKMSSRLERMSIISNLVSSSKTSRNSRTEANNLINGMQTPPSELFLSSGERKDLPDQGSVVVGLSELIKSPTTPPPLPTFSEVKLPDLLEKYMNKLKEPGTMSQKIPDSLPSLDLKLNSNTGLQGMSGLTTPSSSPQQIPQPTPKSAKTPGVRGFHRRPGKIVIYQEPQFSGESYEVFRDIEDATSLMLSPLISVKVVRGCWLLYEKPGFQGRSIALEEGPAEIANEWVETEFSGEVELKDLPLPSTPMVIGSIKLALRDYSTPQIDLFTEFNGMGRMTSYHDDTIETCSFGIPQSTGSIKVHSGVWLVFSDPGFQGLLAVLEEGVYPCPEDWGFPSPFVGSLRPMKMGEIKVENPNEVKALLFEKPMFQGECTEIESEIYDFEEEEKKNEEEQTESSDCSRRTRLRAVGSLKILSGIWAGYSAPGFEGRQYLLEEGEYADSSDWGGMEDALFSIRPVIADFMTPHVRLFSERDLSERGMNIDLLEPVISMESTGFGIKTQSLEVLSGVWIAFEKAHFSGEIYILEKGLYGSPRDWGALNNRILSLQPVFLDQPEGLSRYKLQLFSEPDFQGAVQTLDESVAFLPEDFHPVSCKVLAGSWVVFDGPQFTDNMYVLEEGEYPSTEALGLLSSDCKISSVHSVGHEFSMPSITLFFKTGFRGRKVVLTEGNLNLSLAGIGGQVNSLWVLYEFSNFRGHQVLLHPSEIGPLDDFKLLRVQVMEESGGPEQMWVYENGLLRCKMVEDCCVETSGGVVMEGGQQYDKNHVILNMFDEQKTNQRWTK</sequence>
<feature type="domain" description="Beta/gamma crystallin 'Greek key'" evidence="4">
    <location>
        <begin position="1925"/>
        <end position="1967"/>
    </location>
</feature>
<feature type="domain" description="Beta/gamma crystallin 'Greek key'" evidence="4">
    <location>
        <begin position="1708"/>
        <end position="1766"/>
    </location>
</feature>
<feature type="compositionally biased region" description="Basic residues" evidence="3">
    <location>
        <begin position="71"/>
        <end position="85"/>
    </location>
</feature>
<protein>
    <recommendedName>
        <fullName evidence="4">Beta/gamma crystallin 'Greek key' domain-containing protein</fullName>
    </recommendedName>
</protein>
<feature type="region of interest" description="Disordered" evidence="3">
    <location>
        <begin position="1369"/>
        <end position="1388"/>
    </location>
</feature>
<feature type="region of interest" description="Disordered" evidence="3">
    <location>
        <begin position="474"/>
        <end position="510"/>
    </location>
</feature>
<reference evidence="5 6" key="1">
    <citation type="journal article" date="2019" name="Sci. Data">
        <title>Hybrid genome assembly and annotation of Danionella translucida.</title>
        <authorList>
            <person name="Kadobianskyi M."/>
            <person name="Schulze L."/>
            <person name="Schuelke M."/>
            <person name="Judkewitz B."/>
        </authorList>
    </citation>
    <scope>NUCLEOTIDE SEQUENCE [LARGE SCALE GENOMIC DNA]</scope>
    <source>
        <strain evidence="5 6">Bolton</strain>
    </source>
</reference>
<dbReference type="InterPro" id="IPR011024">
    <property type="entry name" value="G_crystallin-like"/>
</dbReference>
<organism evidence="5 6">
    <name type="scientific">Danionella cerebrum</name>
    <dbReference type="NCBI Taxonomy" id="2873325"/>
    <lineage>
        <taxon>Eukaryota</taxon>
        <taxon>Metazoa</taxon>
        <taxon>Chordata</taxon>
        <taxon>Craniata</taxon>
        <taxon>Vertebrata</taxon>
        <taxon>Euteleostomi</taxon>
        <taxon>Actinopterygii</taxon>
        <taxon>Neopterygii</taxon>
        <taxon>Teleostei</taxon>
        <taxon>Ostariophysi</taxon>
        <taxon>Cypriniformes</taxon>
        <taxon>Danionidae</taxon>
        <taxon>Danioninae</taxon>
        <taxon>Danionella</taxon>
    </lineage>
</organism>
<feature type="domain" description="Beta/gamma crystallin 'Greek key'" evidence="4">
    <location>
        <begin position="1813"/>
        <end position="1855"/>
    </location>
</feature>
<feature type="compositionally biased region" description="Low complexity" evidence="3">
    <location>
        <begin position="128"/>
        <end position="138"/>
    </location>
</feature>
<feature type="region of interest" description="Disordered" evidence="3">
    <location>
        <begin position="14"/>
        <end position="92"/>
    </location>
</feature>
<feature type="compositionally biased region" description="Polar residues" evidence="3">
    <location>
        <begin position="1330"/>
        <end position="1341"/>
    </location>
</feature>
<feature type="compositionally biased region" description="Low complexity" evidence="3">
    <location>
        <begin position="370"/>
        <end position="380"/>
    </location>
</feature>
<dbReference type="Proteomes" id="UP000316079">
    <property type="component" value="Unassembled WGS sequence"/>
</dbReference>
<feature type="region of interest" description="Disordered" evidence="3">
    <location>
        <begin position="980"/>
        <end position="1013"/>
    </location>
</feature>
<feature type="compositionally biased region" description="Polar residues" evidence="3">
    <location>
        <begin position="1625"/>
        <end position="1637"/>
    </location>
</feature>
<feature type="region of interest" description="Disordered" evidence="3">
    <location>
        <begin position="111"/>
        <end position="179"/>
    </location>
</feature>
<dbReference type="Pfam" id="PF00030">
    <property type="entry name" value="Crystall"/>
    <property type="match status" value="6"/>
</dbReference>
<feature type="compositionally biased region" description="Polar residues" evidence="3">
    <location>
        <begin position="393"/>
        <end position="412"/>
    </location>
</feature>
<name>A0A553R745_9TELE</name>
<feature type="compositionally biased region" description="Polar residues" evidence="3">
    <location>
        <begin position="1214"/>
        <end position="1228"/>
    </location>
</feature>
<dbReference type="PANTHER" id="PTHR11818">
    <property type="entry name" value="BETA/GAMMA CRYSTALLIN"/>
    <property type="match status" value="1"/>
</dbReference>
<feature type="domain" description="Beta/gamma crystallin 'Greek key'" evidence="4">
    <location>
        <begin position="2016"/>
        <end position="2058"/>
    </location>
</feature>
<evidence type="ECO:0000313" key="5">
    <source>
        <dbReference type="EMBL" id="TRY98007.1"/>
    </source>
</evidence>
<comment type="caution">
    <text evidence="5">The sequence shown here is derived from an EMBL/GenBank/DDBJ whole genome shotgun (WGS) entry which is preliminary data.</text>
</comment>
<gene>
    <name evidence="5" type="ORF">DNTS_032618</name>
</gene>
<dbReference type="SUPFAM" id="SSF49695">
    <property type="entry name" value="gamma-Crystallin-like"/>
    <property type="match status" value="3"/>
</dbReference>
<feature type="compositionally biased region" description="Polar residues" evidence="3">
    <location>
        <begin position="856"/>
        <end position="868"/>
    </location>
</feature>
<dbReference type="PANTHER" id="PTHR11818:SF2">
    <property type="entry name" value="BETA_GAMMA CRYSTALLIN DOMAIN-CONTAINING PROTEIN 1"/>
    <property type="match status" value="1"/>
</dbReference>
<feature type="compositionally biased region" description="Basic and acidic residues" evidence="3">
    <location>
        <begin position="1486"/>
        <end position="1503"/>
    </location>
</feature>
<dbReference type="Gene3D" id="2.60.20.10">
    <property type="entry name" value="Crystallins"/>
    <property type="match status" value="6"/>
</dbReference>
<feature type="region of interest" description="Disordered" evidence="3">
    <location>
        <begin position="196"/>
        <end position="231"/>
    </location>
</feature>
<feature type="region of interest" description="Disordered" evidence="3">
    <location>
        <begin position="1464"/>
        <end position="1511"/>
    </location>
</feature>
<keyword evidence="2" id="KW-0677">Repeat</keyword>
<evidence type="ECO:0000313" key="6">
    <source>
        <dbReference type="Proteomes" id="UP000316079"/>
    </source>
</evidence>
<comment type="similarity">
    <text evidence="1">Belongs to the beta/gamma-crystallin family.</text>
</comment>
<feature type="domain" description="Beta/gamma crystallin 'Greek key'" evidence="4">
    <location>
        <begin position="2156"/>
        <end position="2196"/>
    </location>
</feature>
<feature type="compositionally biased region" description="Low complexity" evidence="3">
    <location>
        <begin position="1638"/>
        <end position="1648"/>
    </location>
</feature>
<feature type="compositionally biased region" description="Basic and acidic residues" evidence="3">
    <location>
        <begin position="1128"/>
        <end position="1140"/>
    </location>
</feature>
<feature type="compositionally biased region" description="Basic and acidic residues" evidence="3">
    <location>
        <begin position="478"/>
        <end position="493"/>
    </location>
</feature>
<feature type="compositionally biased region" description="Polar residues" evidence="3">
    <location>
        <begin position="214"/>
        <end position="225"/>
    </location>
</feature>
<keyword evidence="6" id="KW-1185">Reference proteome</keyword>
<feature type="domain" description="Beta/gamma crystallin 'Greek key'" evidence="4">
    <location>
        <begin position="2191"/>
        <end position="2223"/>
    </location>
</feature>
<feature type="domain" description="Beta/gamma crystallin 'Greek key'" evidence="4">
    <location>
        <begin position="2106"/>
        <end position="2150"/>
    </location>
</feature>
<feature type="region of interest" description="Disordered" evidence="3">
    <location>
        <begin position="363"/>
        <end position="424"/>
    </location>
</feature>
<dbReference type="InterPro" id="IPR001064">
    <property type="entry name" value="Beta/gamma_crystallin"/>
</dbReference>